<proteinExistence type="predicted"/>
<protein>
    <submittedName>
        <fullName evidence="2">10704_t:CDS:1</fullName>
    </submittedName>
</protein>
<evidence type="ECO:0000313" key="2">
    <source>
        <dbReference type="EMBL" id="CAG8465245.1"/>
    </source>
</evidence>
<evidence type="ECO:0000256" key="1">
    <source>
        <dbReference type="SAM" id="Phobius"/>
    </source>
</evidence>
<dbReference type="EMBL" id="CAJVPV010000606">
    <property type="protein sequence ID" value="CAG8465245.1"/>
    <property type="molecule type" value="Genomic_DNA"/>
</dbReference>
<feature type="transmembrane region" description="Helical" evidence="1">
    <location>
        <begin position="78"/>
        <end position="98"/>
    </location>
</feature>
<keyword evidence="1" id="KW-1133">Transmembrane helix</keyword>
<evidence type="ECO:0000313" key="3">
    <source>
        <dbReference type="Proteomes" id="UP000789342"/>
    </source>
</evidence>
<keyword evidence="3" id="KW-1185">Reference proteome</keyword>
<organism evidence="2 3">
    <name type="scientific">Acaulospora morrowiae</name>
    <dbReference type="NCBI Taxonomy" id="94023"/>
    <lineage>
        <taxon>Eukaryota</taxon>
        <taxon>Fungi</taxon>
        <taxon>Fungi incertae sedis</taxon>
        <taxon>Mucoromycota</taxon>
        <taxon>Glomeromycotina</taxon>
        <taxon>Glomeromycetes</taxon>
        <taxon>Diversisporales</taxon>
        <taxon>Acaulosporaceae</taxon>
        <taxon>Acaulospora</taxon>
    </lineage>
</organism>
<name>A0A9N8VSX8_9GLOM</name>
<dbReference type="Proteomes" id="UP000789342">
    <property type="component" value="Unassembled WGS sequence"/>
</dbReference>
<sequence>MDTTYRDKIPHRQVSSMILQIMSGDHVKSPETGFTSMPHTIGNRFEIETSRRLSGVTGHDKTFPRGFLTLTGTFKFDVSLFSLFVASLMLATITYYMNDPNPINVRQRCSMNAPESCCIIAPIQTRSSSPGDPLDDGCRGDGGSLNLGGRQDGTFQYLKQKGSWLRSFSKRISCFTLQPPKVDKLNSALWFQFTISDVDPSHLSPISPSLTITKSGAWCGATGQTNSVSGGENNCVPTIILTRLNPDTGG</sequence>
<keyword evidence="1" id="KW-0812">Transmembrane</keyword>
<accession>A0A9N8VSX8</accession>
<reference evidence="2" key="1">
    <citation type="submission" date="2021-06" db="EMBL/GenBank/DDBJ databases">
        <authorList>
            <person name="Kallberg Y."/>
            <person name="Tangrot J."/>
            <person name="Rosling A."/>
        </authorList>
    </citation>
    <scope>NUCLEOTIDE SEQUENCE</scope>
    <source>
        <strain evidence="2">CL551</strain>
    </source>
</reference>
<gene>
    <name evidence="2" type="ORF">AMORRO_LOCUS1597</name>
</gene>
<keyword evidence="1" id="KW-0472">Membrane</keyword>
<comment type="caution">
    <text evidence="2">The sequence shown here is derived from an EMBL/GenBank/DDBJ whole genome shotgun (WGS) entry which is preliminary data.</text>
</comment>
<dbReference type="AlphaFoldDB" id="A0A9N8VSX8"/>